<dbReference type="PATRIC" id="fig|52133.19.peg.1581"/>
<protein>
    <submittedName>
        <fullName evidence="2">Uncharacterized protein</fullName>
    </submittedName>
</protein>
<feature type="chain" id="PRO_5007563009" evidence="1">
    <location>
        <begin position="29"/>
        <end position="706"/>
    </location>
</feature>
<dbReference type="Proteomes" id="UP000075544">
    <property type="component" value="Unassembled WGS sequence"/>
</dbReference>
<feature type="signal peptide" evidence="1">
    <location>
        <begin position="1"/>
        <end position="28"/>
    </location>
</feature>
<dbReference type="EMBL" id="JRHX01000042">
    <property type="protein sequence ID" value="KXZ71109.1"/>
    <property type="molecule type" value="Genomic_DNA"/>
</dbReference>
<name>A0A150HVM4_9GAMM</name>
<gene>
    <name evidence="2" type="ORF">AVENLUH13518_01558</name>
</gene>
<reference evidence="2 3" key="1">
    <citation type="journal article" date="2016" name="Sci. Rep.">
        <title>Genomic and phenotypic characterization of the species Acinetobacter venetianus.</title>
        <authorList>
            <person name="Fondi M."/>
            <person name="Maida I."/>
            <person name="Perrin E."/>
            <person name="Orlandini V."/>
            <person name="La Torre L."/>
            <person name="Bosi E."/>
            <person name="Negroni A."/>
            <person name="Zanaroli G."/>
            <person name="Fava F."/>
            <person name="Decorosi F."/>
            <person name="Giovannetti L."/>
            <person name="Viti C."/>
            <person name="Vaneechoutte M."/>
            <person name="Dijkshoorn L."/>
            <person name="Fani R."/>
        </authorList>
    </citation>
    <scope>NUCLEOTIDE SEQUENCE [LARGE SCALE GENOMIC DNA]</scope>
    <source>
        <strain evidence="2 3">LUH13518</strain>
    </source>
</reference>
<dbReference type="AlphaFoldDB" id="A0A150HVM4"/>
<keyword evidence="1" id="KW-0732">Signal</keyword>
<accession>A0A150HVM4</accession>
<evidence type="ECO:0000313" key="3">
    <source>
        <dbReference type="Proteomes" id="UP000075544"/>
    </source>
</evidence>
<dbReference type="RefSeq" id="WP_061524594.1">
    <property type="nucleotide sequence ID" value="NZ_JRHX01000042.1"/>
</dbReference>
<comment type="caution">
    <text evidence="2">The sequence shown here is derived from an EMBL/GenBank/DDBJ whole genome shotgun (WGS) entry which is preliminary data.</text>
</comment>
<organism evidence="2 3">
    <name type="scientific">Acinetobacter venetianus</name>
    <dbReference type="NCBI Taxonomy" id="52133"/>
    <lineage>
        <taxon>Bacteria</taxon>
        <taxon>Pseudomonadati</taxon>
        <taxon>Pseudomonadota</taxon>
        <taxon>Gammaproteobacteria</taxon>
        <taxon>Moraxellales</taxon>
        <taxon>Moraxellaceae</taxon>
        <taxon>Acinetobacter</taxon>
    </lineage>
</organism>
<evidence type="ECO:0000313" key="2">
    <source>
        <dbReference type="EMBL" id="KXZ71109.1"/>
    </source>
</evidence>
<proteinExistence type="predicted"/>
<evidence type="ECO:0000256" key="1">
    <source>
        <dbReference type="SAM" id="SignalP"/>
    </source>
</evidence>
<sequence>MTTLHTVSFKRTVLATLISLCISRYAFALQEISDDALSQATGEGVAILPTDFSFVLRGDKTGNEISLADRSKDTGYIHYIPVGGLTSLSQDTNKDGLVTSADHSVGKADLYLYGLALSKNDNNINNRFGSKISSWGTANNPWIFKAATASNVPDFAGSNGTITYLNFEAPLYETGTKTGLDAYNLKLALWADAFVRDQSKAEGDVDQFNLGENFSTTATGRANRLRLQAIANGFSMNGSNLQVFQTLGGSNNNNGMSAFYNNTLGIAGVLRFNSGDAQDLKATFTDTELGSVGTPSAWTTIHNGQDSVLGTSKTASTGNCGNAGTGAFNSTSPGCLFIVQKQTRTDTRQIKRVWSVPTNSVLRLSTRETTDTAGLSTPALNGTGAPTFDANEGVFIYNPNINLVLGNLFQPVILGSDGKNFSLEIARIPNKPEIYKKIYTDYSGTDATYLGSTCNVYQCGTSEISGYQGGSPRTNYSTTALSNKKLATHSSISIGSVYSSDGGKTLTAYKGTAGVDDAVGISFGNLQNPNGFISDITTNTASQIRYAQRGMNTSTWITNSRCTSSSWGSCNGVTNTTGSLYQWQYYNGSGSLINSVNGWTNTPTSATLCTNGGSTTCNNSAAVTTTPLYGTVANRTWSDTTLNGAGWRTAANANLNNFIGSSNGTTGYVIPATNTAPAPIVPNTNMGSAVIDGLLIQHMKITTTGL</sequence>